<dbReference type="InterPro" id="IPR035979">
    <property type="entry name" value="RBD_domain_sf"/>
</dbReference>
<accession>A0A915ETH0</accession>
<evidence type="ECO:0000259" key="2">
    <source>
        <dbReference type="PROSITE" id="PS50102"/>
    </source>
</evidence>
<dbReference type="WBParaSite" id="jg912">
    <property type="protein sequence ID" value="jg912"/>
    <property type="gene ID" value="jg912"/>
</dbReference>
<dbReference type="GO" id="GO:0003723">
    <property type="term" value="F:RNA binding"/>
    <property type="evidence" value="ECO:0007669"/>
    <property type="project" value="UniProtKB-UniRule"/>
</dbReference>
<organism evidence="3 4">
    <name type="scientific">Ditylenchus dipsaci</name>
    <dbReference type="NCBI Taxonomy" id="166011"/>
    <lineage>
        <taxon>Eukaryota</taxon>
        <taxon>Metazoa</taxon>
        <taxon>Ecdysozoa</taxon>
        <taxon>Nematoda</taxon>
        <taxon>Chromadorea</taxon>
        <taxon>Rhabditida</taxon>
        <taxon>Tylenchina</taxon>
        <taxon>Tylenchomorpha</taxon>
        <taxon>Sphaerularioidea</taxon>
        <taxon>Anguinidae</taxon>
        <taxon>Anguininae</taxon>
        <taxon>Ditylenchus</taxon>
    </lineage>
</organism>
<dbReference type="InterPro" id="IPR012677">
    <property type="entry name" value="Nucleotide-bd_a/b_plait_sf"/>
</dbReference>
<name>A0A915ETH0_9BILA</name>
<dbReference type="InterPro" id="IPR000504">
    <property type="entry name" value="RRM_dom"/>
</dbReference>
<protein>
    <submittedName>
        <fullName evidence="4">RRM domain-containing protein</fullName>
    </submittedName>
</protein>
<evidence type="ECO:0000313" key="3">
    <source>
        <dbReference type="Proteomes" id="UP000887574"/>
    </source>
</evidence>
<dbReference type="AlphaFoldDB" id="A0A915ETH0"/>
<dbReference type="Proteomes" id="UP000887574">
    <property type="component" value="Unplaced"/>
</dbReference>
<dbReference type="Pfam" id="PF00076">
    <property type="entry name" value="RRM_1"/>
    <property type="match status" value="1"/>
</dbReference>
<keyword evidence="3" id="KW-1185">Reference proteome</keyword>
<dbReference type="SUPFAM" id="SSF54928">
    <property type="entry name" value="RNA-binding domain, RBD"/>
    <property type="match status" value="1"/>
</dbReference>
<dbReference type="PROSITE" id="PS50102">
    <property type="entry name" value="RRM"/>
    <property type="match status" value="1"/>
</dbReference>
<dbReference type="CDD" id="cd00590">
    <property type="entry name" value="RRM_SF"/>
    <property type="match status" value="1"/>
</dbReference>
<feature type="domain" description="RRM" evidence="2">
    <location>
        <begin position="6"/>
        <end position="82"/>
    </location>
</feature>
<sequence length="82" mass="9130">MSSSPFAVRIDNLDNSVTEDDLRSSFQKFGEIDDISYQKGHAIVMFHSASDGHACIEQMDNQTSMDKTSVSVLFNPTIEVEN</sequence>
<dbReference type="Gene3D" id="3.30.70.330">
    <property type="match status" value="1"/>
</dbReference>
<evidence type="ECO:0000313" key="4">
    <source>
        <dbReference type="WBParaSite" id="jg912"/>
    </source>
</evidence>
<dbReference type="SMART" id="SM00360">
    <property type="entry name" value="RRM"/>
    <property type="match status" value="1"/>
</dbReference>
<keyword evidence="1" id="KW-0694">RNA-binding</keyword>
<evidence type="ECO:0000256" key="1">
    <source>
        <dbReference type="PROSITE-ProRule" id="PRU00176"/>
    </source>
</evidence>
<reference evidence="4" key="1">
    <citation type="submission" date="2022-11" db="UniProtKB">
        <authorList>
            <consortium name="WormBaseParasite"/>
        </authorList>
    </citation>
    <scope>IDENTIFICATION</scope>
</reference>
<proteinExistence type="predicted"/>